<dbReference type="eggNOG" id="ENOG502QX5W">
    <property type="taxonomic scope" value="Eukaryota"/>
</dbReference>
<proteinExistence type="predicted"/>
<dbReference type="PhylomeDB" id="K6UDP6"/>
<evidence type="ECO:0000313" key="2">
    <source>
        <dbReference type="EMBL" id="GAB66966.1"/>
    </source>
</evidence>
<dbReference type="Proteomes" id="UP000006319">
    <property type="component" value="Chromosome 10"/>
</dbReference>
<dbReference type="GeneID" id="14693326"/>
<feature type="region of interest" description="Disordered" evidence="1">
    <location>
        <begin position="228"/>
        <end position="341"/>
    </location>
</feature>
<reference evidence="2 3" key="1">
    <citation type="journal article" date="2012" name="Nat. Genet.">
        <title>Plasmodium cynomolgi genome sequences provide insight into Plasmodium vivax and the monkey malaria clade.</title>
        <authorList>
            <person name="Tachibana S."/>
            <person name="Sullivan S.A."/>
            <person name="Kawai S."/>
            <person name="Nakamura S."/>
            <person name="Kim H.R."/>
            <person name="Goto N."/>
            <person name="Arisue N."/>
            <person name="Palacpac N.M.Q."/>
            <person name="Honma H."/>
            <person name="Yagi M."/>
            <person name="Tougan T."/>
            <person name="Katakai Y."/>
            <person name="Kaneko O."/>
            <person name="Mita T."/>
            <person name="Kita K."/>
            <person name="Yasutomi Y."/>
            <person name="Sutton P.L."/>
            <person name="Shakhbatyan R."/>
            <person name="Horii T."/>
            <person name="Yasunaga T."/>
            <person name="Barnwell J.W."/>
            <person name="Escalante A.A."/>
            <person name="Carlton J.M."/>
            <person name="Tanabe K."/>
        </authorList>
    </citation>
    <scope>NUCLEOTIDE SEQUENCE [LARGE SCALE GENOMIC DNA]</scope>
    <source>
        <strain evidence="2 3">B</strain>
    </source>
</reference>
<dbReference type="EMBL" id="DF157102">
    <property type="protein sequence ID" value="GAB66966.1"/>
    <property type="molecule type" value="Genomic_DNA"/>
</dbReference>
<dbReference type="VEuPathDB" id="PlasmoDB:PCYB_103160"/>
<accession>K6UDP6</accession>
<feature type="compositionally biased region" description="Basic and acidic residues" evidence="1">
    <location>
        <begin position="313"/>
        <end position="333"/>
    </location>
</feature>
<dbReference type="KEGG" id="pcy:PCYB_103160"/>
<protein>
    <submittedName>
        <fullName evidence="2">Uncharacterized protein</fullName>
    </submittedName>
</protein>
<keyword evidence="3" id="KW-1185">Reference proteome</keyword>
<feature type="compositionally biased region" description="Acidic residues" evidence="1">
    <location>
        <begin position="446"/>
        <end position="457"/>
    </location>
</feature>
<evidence type="ECO:0000256" key="1">
    <source>
        <dbReference type="SAM" id="MobiDB-lite"/>
    </source>
</evidence>
<dbReference type="RefSeq" id="XP_004222913.1">
    <property type="nucleotide sequence ID" value="XM_004222865.1"/>
</dbReference>
<evidence type="ECO:0000313" key="3">
    <source>
        <dbReference type="Proteomes" id="UP000006319"/>
    </source>
</evidence>
<feature type="compositionally biased region" description="Basic and acidic residues" evidence="1">
    <location>
        <begin position="458"/>
        <end position="477"/>
    </location>
</feature>
<gene>
    <name evidence="2" type="ORF">PCYB_103160</name>
</gene>
<dbReference type="OMA" id="EMCLCLD"/>
<sequence length="673" mass="77426">MEAIAKRTTQEDLNYIKQNAGYALAKSLLWTIKTDTEDPLALLSAHLANVASFNAKKKKKKKNLIKKINSYNIKIRDEINKTFCQKKLADVYSFAKNSGQKDWSEDCVQLLQLIKQVFDIQNAYVGRTYLTGQKKKRKKILRFIQATQNCELQNETIRDEQRVNRIFTKSRGDIKVEYFTCSKPFPFETGFLFPHFVRPDFCYDDPGDDLFTWVNPLHQGGHCARRVKSGMGASAGGEEAEEEADEEEGEEEEADEEEADEEEADEEEADEEEAAAEETAEEETAGEEAAEEETAEEEAAEEAAEEAQEQPPSDEHKGSGHDSTDDPSEEKKTAASNEEEELQTELLNTLHMNLSYDCFYIYEIMRENNSFLYAKSQPGDLLLIPIVYYSYYDWHFLYALYCLRERAFLQSTAPCVQLESRECEKGEADQVLGSPQEGEKQQKEEKDEEKDEKDEEKDEKGEETAQERSSGKDAKPKLDWKKAEPVEMCLCLDNRGSVNKMSRRQINDLINFSYFLITRIVRGERTCVEEQVNYMISCEHGEEKKATDTLRSKMKNQNHEHIISEFKNTLTEHPLLSKSEDLTKCMCLLQWTKKEINRHQQRILQLRKVKVEWNQNVRAILLSCYILLGYDYSLFGAPDDVKEDAQCGQLTLCVNAFLIDKLTSFDPLLSFEG</sequence>
<feature type="region of interest" description="Disordered" evidence="1">
    <location>
        <begin position="426"/>
        <end position="477"/>
    </location>
</feature>
<dbReference type="OrthoDB" id="377579at2759"/>
<dbReference type="AlphaFoldDB" id="K6UDP6"/>
<organism evidence="2 3">
    <name type="scientific">Plasmodium cynomolgi (strain B)</name>
    <dbReference type="NCBI Taxonomy" id="1120755"/>
    <lineage>
        <taxon>Eukaryota</taxon>
        <taxon>Sar</taxon>
        <taxon>Alveolata</taxon>
        <taxon>Apicomplexa</taxon>
        <taxon>Aconoidasida</taxon>
        <taxon>Haemosporida</taxon>
        <taxon>Plasmodiidae</taxon>
        <taxon>Plasmodium</taxon>
        <taxon>Plasmodium (Plasmodium)</taxon>
    </lineage>
</organism>
<name>K6UDP6_PLACD</name>
<feature type="compositionally biased region" description="Acidic residues" evidence="1">
    <location>
        <begin position="238"/>
        <end position="308"/>
    </location>
</feature>